<feature type="non-terminal residue" evidence="2">
    <location>
        <position position="332"/>
    </location>
</feature>
<dbReference type="AlphaFoldDB" id="A0A9W8JHN1"/>
<proteinExistence type="predicted"/>
<accession>A0A9W8JHN1</accession>
<dbReference type="EMBL" id="JANBPK010000713">
    <property type="protein sequence ID" value="KAJ2934662.1"/>
    <property type="molecule type" value="Genomic_DNA"/>
</dbReference>
<protein>
    <submittedName>
        <fullName evidence="2">Uncharacterized protein</fullName>
    </submittedName>
</protein>
<gene>
    <name evidence="2" type="ORF">H1R20_g2450</name>
</gene>
<comment type="caution">
    <text evidence="2">The sequence shown here is derived from an EMBL/GenBank/DDBJ whole genome shotgun (WGS) entry which is preliminary data.</text>
</comment>
<name>A0A9W8JHN1_9AGAR</name>
<dbReference type="OrthoDB" id="3050469at2759"/>
<evidence type="ECO:0000313" key="3">
    <source>
        <dbReference type="Proteomes" id="UP001140091"/>
    </source>
</evidence>
<evidence type="ECO:0000313" key="2">
    <source>
        <dbReference type="EMBL" id="KAJ2934662.1"/>
    </source>
</evidence>
<organism evidence="2 3">
    <name type="scientific">Candolleomyces eurysporus</name>
    <dbReference type="NCBI Taxonomy" id="2828524"/>
    <lineage>
        <taxon>Eukaryota</taxon>
        <taxon>Fungi</taxon>
        <taxon>Dikarya</taxon>
        <taxon>Basidiomycota</taxon>
        <taxon>Agaricomycotina</taxon>
        <taxon>Agaricomycetes</taxon>
        <taxon>Agaricomycetidae</taxon>
        <taxon>Agaricales</taxon>
        <taxon>Agaricineae</taxon>
        <taxon>Psathyrellaceae</taxon>
        <taxon>Candolleomyces</taxon>
    </lineage>
</organism>
<reference evidence="2" key="1">
    <citation type="submission" date="2022-06" db="EMBL/GenBank/DDBJ databases">
        <title>Genome Sequence of Candolleomyces eurysporus.</title>
        <authorList>
            <person name="Buettner E."/>
        </authorList>
    </citation>
    <scope>NUCLEOTIDE SEQUENCE</scope>
    <source>
        <strain evidence="2">VTCC 930004</strain>
    </source>
</reference>
<dbReference type="Proteomes" id="UP001140091">
    <property type="component" value="Unassembled WGS sequence"/>
</dbReference>
<keyword evidence="3" id="KW-1185">Reference proteome</keyword>
<evidence type="ECO:0000256" key="1">
    <source>
        <dbReference type="SAM" id="MobiDB-lite"/>
    </source>
</evidence>
<feature type="compositionally biased region" description="Low complexity" evidence="1">
    <location>
        <begin position="276"/>
        <end position="297"/>
    </location>
</feature>
<feature type="region of interest" description="Disordered" evidence="1">
    <location>
        <begin position="276"/>
        <end position="300"/>
    </location>
</feature>
<sequence>MASPINGRKPAGAVAREKGSFISLASQKPALIVKTPPTHPSSSFFSSVLTLGHAHWREGRTKVFDADFYIGANNCHAMSSVLFFYDRDNKYNQLGFHDITQQLESTSSTLWDVSKEISMLLAILKGCMIMEFIGVRDPEDDYCGSPLDFTFRHPVKFSITGAAWQCDAIQNTFFIDAEPYISSFAKGHGFGKSDKKPMPRDNKVVTIEGCITDVTWGEDIDLPIQCFHVDVVSIAFVRDVGKSSDSTLIPNTLDPSTSTPARGAGRFQSAFKKSPAVASSSGSWPSTPAATTPAITTNLSQTPSVPLGHSTFNPKIFVKWETIELELSLVAN</sequence>